<evidence type="ECO:0008006" key="9">
    <source>
        <dbReference type="Google" id="ProtNLM"/>
    </source>
</evidence>
<feature type="compositionally biased region" description="Basic and acidic residues" evidence="4">
    <location>
        <begin position="695"/>
        <end position="737"/>
    </location>
</feature>
<feature type="region of interest" description="Disordered" evidence="4">
    <location>
        <begin position="55"/>
        <end position="99"/>
    </location>
</feature>
<evidence type="ECO:0000256" key="2">
    <source>
        <dbReference type="ARBA" id="ARBA00022490"/>
    </source>
</evidence>
<dbReference type="Proteomes" id="UP001046870">
    <property type="component" value="Chromosome 14"/>
</dbReference>
<gene>
    <name evidence="7" type="ORF">MATL_G00166390</name>
</gene>
<dbReference type="FunFam" id="1.10.8.10:FF:000044">
    <property type="entry name" value="UBX domain-containing protein 1"/>
    <property type="match status" value="1"/>
</dbReference>
<dbReference type="PROSITE" id="PS50030">
    <property type="entry name" value="UBA"/>
    <property type="match status" value="1"/>
</dbReference>
<dbReference type="GO" id="GO:0036435">
    <property type="term" value="F:K48-linked polyubiquitin modification-dependent protein binding"/>
    <property type="evidence" value="ECO:0007669"/>
    <property type="project" value="TreeGrafter"/>
</dbReference>
<dbReference type="SUPFAM" id="SSF140996">
    <property type="entry name" value="Hermes dimerisation domain"/>
    <property type="match status" value="1"/>
</dbReference>
<feature type="compositionally biased region" description="Pro residues" evidence="4">
    <location>
        <begin position="813"/>
        <end position="823"/>
    </location>
</feature>
<dbReference type="EMBL" id="JAFDVH010000014">
    <property type="protein sequence ID" value="KAG7464512.1"/>
    <property type="molecule type" value="Genomic_DNA"/>
</dbReference>
<feature type="compositionally biased region" description="Low complexity" evidence="4">
    <location>
        <begin position="68"/>
        <end position="78"/>
    </location>
</feature>
<evidence type="ECO:0000313" key="7">
    <source>
        <dbReference type="EMBL" id="KAG7464512.1"/>
    </source>
</evidence>
<dbReference type="GO" id="GO:1903094">
    <property type="term" value="P:negative regulation of protein K48-linked deubiquitination"/>
    <property type="evidence" value="ECO:0007669"/>
    <property type="project" value="TreeGrafter"/>
</dbReference>
<dbReference type="InterPro" id="IPR012337">
    <property type="entry name" value="RNaseH-like_sf"/>
</dbReference>
<dbReference type="SUPFAM" id="SSF53098">
    <property type="entry name" value="Ribonuclease H-like"/>
    <property type="match status" value="1"/>
</dbReference>
<evidence type="ECO:0000256" key="4">
    <source>
        <dbReference type="SAM" id="MobiDB-lite"/>
    </source>
</evidence>
<dbReference type="FunFam" id="3.10.20.90:FF:000134">
    <property type="entry name" value="UBX domain-containing protein 1"/>
    <property type="match status" value="1"/>
</dbReference>
<protein>
    <recommendedName>
        <fullName evidence="9">UBX domain-containing protein</fullName>
    </recommendedName>
</protein>
<dbReference type="GO" id="GO:0031397">
    <property type="term" value="P:negative regulation of protein ubiquitination"/>
    <property type="evidence" value="ECO:0007669"/>
    <property type="project" value="TreeGrafter"/>
</dbReference>
<dbReference type="PANTHER" id="PTHR46340:SF1">
    <property type="entry name" value="UBX DOMAIN-CONTAINING PROTEIN 1"/>
    <property type="match status" value="1"/>
</dbReference>
<evidence type="ECO:0000259" key="6">
    <source>
        <dbReference type="PROSITE" id="PS50033"/>
    </source>
</evidence>
<organism evidence="7 8">
    <name type="scientific">Megalops atlanticus</name>
    <name type="common">Tarpon</name>
    <name type="synonym">Clupea gigantea</name>
    <dbReference type="NCBI Taxonomy" id="7932"/>
    <lineage>
        <taxon>Eukaryota</taxon>
        <taxon>Metazoa</taxon>
        <taxon>Chordata</taxon>
        <taxon>Craniata</taxon>
        <taxon>Vertebrata</taxon>
        <taxon>Euteleostomi</taxon>
        <taxon>Actinopterygii</taxon>
        <taxon>Neopterygii</taxon>
        <taxon>Teleostei</taxon>
        <taxon>Elopiformes</taxon>
        <taxon>Megalopidae</taxon>
        <taxon>Megalops</taxon>
    </lineage>
</organism>
<dbReference type="GO" id="GO:0005634">
    <property type="term" value="C:nucleus"/>
    <property type="evidence" value="ECO:0007669"/>
    <property type="project" value="TreeGrafter"/>
</dbReference>
<evidence type="ECO:0000259" key="5">
    <source>
        <dbReference type="PROSITE" id="PS50030"/>
    </source>
</evidence>
<dbReference type="InterPro" id="IPR001012">
    <property type="entry name" value="UBX_dom"/>
</dbReference>
<dbReference type="InterPro" id="IPR041923">
    <property type="entry name" value="UBA_UBXN1"/>
</dbReference>
<dbReference type="InterPro" id="IPR029071">
    <property type="entry name" value="Ubiquitin-like_domsf"/>
</dbReference>
<feature type="compositionally biased region" description="Low complexity" evidence="4">
    <location>
        <begin position="800"/>
        <end position="812"/>
    </location>
</feature>
<evidence type="ECO:0000256" key="3">
    <source>
        <dbReference type="ARBA" id="ARBA00023054"/>
    </source>
</evidence>
<dbReference type="SMART" id="SM00165">
    <property type="entry name" value="UBA"/>
    <property type="match status" value="1"/>
</dbReference>
<accession>A0A9D3PQH7</accession>
<dbReference type="OrthoDB" id="10254930at2759"/>
<evidence type="ECO:0000256" key="1">
    <source>
        <dbReference type="ARBA" id="ARBA00004496"/>
    </source>
</evidence>
<dbReference type="Pfam" id="PF00789">
    <property type="entry name" value="UBX"/>
    <property type="match status" value="1"/>
</dbReference>
<dbReference type="InterPro" id="IPR015940">
    <property type="entry name" value="UBA"/>
</dbReference>
<name>A0A9D3PQH7_MEGAT</name>
<comment type="subcellular location">
    <subcellularLocation>
        <location evidence="1">Cytoplasm</location>
    </subcellularLocation>
</comment>
<dbReference type="AlphaFoldDB" id="A0A9D3PQH7"/>
<dbReference type="CDD" id="cd01772">
    <property type="entry name" value="UBX_UBXN1"/>
    <property type="match status" value="1"/>
</dbReference>
<dbReference type="PROSITE" id="PS50033">
    <property type="entry name" value="UBX"/>
    <property type="match status" value="1"/>
</dbReference>
<dbReference type="GO" id="GO:0032435">
    <property type="term" value="P:negative regulation of proteasomal ubiquitin-dependent protein catabolic process"/>
    <property type="evidence" value="ECO:0007669"/>
    <property type="project" value="TreeGrafter"/>
</dbReference>
<feature type="compositionally biased region" description="Basic and acidic residues" evidence="4">
    <location>
        <begin position="752"/>
        <end position="792"/>
    </location>
</feature>
<dbReference type="SUPFAM" id="SSF46934">
    <property type="entry name" value="UBA-like"/>
    <property type="match status" value="1"/>
</dbReference>
<feature type="domain" description="UBA" evidence="5">
    <location>
        <begin position="608"/>
        <end position="650"/>
    </location>
</feature>
<dbReference type="Gene3D" id="1.10.8.10">
    <property type="entry name" value="DNA helicase RuvA subunit, C-terminal domain"/>
    <property type="match status" value="1"/>
</dbReference>
<proteinExistence type="predicted"/>
<dbReference type="Pfam" id="PF22562">
    <property type="entry name" value="UBA_7"/>
    <property type="match status" value="1"/>
</dbReference>
<dbReference type="PANTHER" id="PTHR46340">
    <property type="entry name" value="UBX DOMAIN-CONTAINING PROTEIN 1"/>
    <property type="match status" value="1"/>
</dbReference>
<feature type="domain" description="UBX" evidence="6">
    <location>
        <begin position="826"/>
        <end position="903"/>
    </location>
</feature>
<keyword evidence="8" id="KW-1185">Reference proteome</keyword>
<dbReference type="InterPro" id="IPR009060">
    <property type="entry name" value="UBA-like_sf"/>
</dbReference>
<dbReference type="SUPFAM" id="SSF54236">
    <property type="entry name" value="Ubiquitin-like"/>
    <property type="match status" value="1"/>
</dbReference>
<keyword evidence="2" id="KW-0963">Cytoplasm</keyword>
<evidence type="ECO:0000313" key="8">
    <source>
        <dbReference type="Proteomes" id="UP001046870"/>
    </source>
</evidence>
<dbReference type="Gene3D" id="3.10.20.90">
    <property type="entry name" value="Phosphatidylinositol 3-kinase Catalytic Subunit, Chain A, domain 1"/>
    <property type="match status" value="1"/>
</dbReference>
<dbReference type="GO" id="GO:0005737">
    <property type="term" value="C:cytoplasm"/>
    <property type="evidence" value="ECO:0007669"/>
    <property type="project" value="UniProtKB-SubCell"/>
</dbReference>
<feature type="region of interest" description="Disordered" evidence="4">
    <location>
        <begin position="652"/>
        <end position="827"/>
    </location>
</feature>
<dbReference type="SMART" id="SM00166">
    <property type="entry name" value="UBX"/>
    <property type="match status" value="1"/>
</dbReference>
<dbReference type="CDD" id="cd14302">
    <property type="entry name" value="UBA_UBXN1"/>
    <property type="match status" value="1"/>
</dbReference>
<sequence>MGRHQENPVRLYFSYDRIANKSRCQIEGCTAEIAGNHGGNLQRRVQRMHPLAFARLPGPLRPDNPTMPLSSLSPSSSSTAKRPRAAADSETAALGPAVTKRPRGELVRMTVDSLREACVELVTANGRPFSLMDDSGFRKILDPVLEALGERAVISSGAVRNMVSEAAKRERERLRGTLRGRPLMLKVDAAMLRGHSVLGVHVQYAEGEGVALRTLAVRELRGERTDSYVASVVREVLKLYDIELRQLYAITTDNGIVSPAEQGSEAQHERAGHGEGDEAIAGGLPASGRGDGLLTLDIYETPGSVAVDMHGADGGGPVLRGVRCSAHVFHAAVGDVLWDGGPAGLVAKVRRISEELLSPNLLAFLNRLGHRGVALDCPASWTSTHDMLEHLCELRAFCQDMAPTVPVLHLTEAEWDNVGLLVRSLHPARAMADVLCAEQLTAGDFFGAWLKCKIETDKVGGPFAALLVECLSRRQHTLFENEAFLAAVFLDPRYKVLLSDAQTERAKSRLCGAWGMIQALAHDVQGRGDANDEIEQMLRARERENSSGSVKCKMQMMSTLNTYASEARLKREENIFRYWSNTSQNNMDLYKLASVCLWEENGFDIEFEMAECTTLESLLEMGFDRNRAEKALAHTGNQGIERAMDWLMEHENDPDIDEPYVPPAGNILGSAETDPSPTEPPLDPTTEVTDSMEEGEGKRPRTEEDKKEQIKRLEELMKVKQEERRERERQEEVEREKQRRKQGQELQQVRQKLQEDEMKKVAEQRRREKMEDRMAKQRVREKIARDREERAQKFGGGSVGAVSSSPPAEAIPSSPPGNQGPPPAKKDYDECRIQVRLLDGSALTAVFKAQEPLAAVRVYVQMNGTDGQDFTLLSPYPRRVYTDLDMEKPLRELGLVPSAVLVVTKK</sequence>
<keyword evidence="3" id="KW-0175">Coiled coil</keyword>
<comment type="caution">
    <text evidence="7">The sequence shown here is derived from an EMBL/GenBank/DDBJ whole genome shotgun (WGS) entry which is preliminary data.</text>
</comment>
<reference evidence="7" key="1">
    <citation type="submission" date="2021-01" db="EMBL/GenBank/DDBJ databases">
        <authorList>
            <person name="Zahm M."/>
            <person name="Roques C."/>
            <person name="Cabau C."/>
            <person name="Klopp C."/>
            <person name="Donnadieu C."/>
            <person name="Jouanno E."/>
            <person name="Lampietro C."/>
            <person name="Louis A."/>
            <person name="Herpin A."/>
            <person name="Echchiki A."/>
            <person name="Berthelot C."/>
            <person name="Parey E."/>
            <person name="Roest-Crollius H."/>
            <person name="Braasch I."/>
            <person name="Postlethwait J."/>
            <person name="Bobe J."/>
            <person name="Montfort J."/>
            <person name="Bouchez O."/>
            <person name="Begum T."/>
            <person name="Mejri S."/>
            <person name="Adams A."/>
            <person name="Chen W.-J."/>
            <person name="Guiguen Y."/>
        </authorList>
    </citation>
    <scope>NUCLEOTIDE SEQUENCE</scope>
    <source>
        <strain evidence="7">YG-15Mar2019-1</strain>
        <tissue evidence="7">Brain</tissue>
    </source>
</reference>